<feature type="region of interest" description="Disordered" evidence="6">
    <location>
        <begin position="687"/>
        <end position="722"/>
    </location>
</feature>
<dbReference type="InterPro" id="IPR002893">
    <property type="entry name" value="Znf_MYND"/>
</dbReference>
<evidence type="ECO:0000256" key="3">
    <source>
        <dbReference type="ARBA" id="ARBA00022771"/>
    </source>
</evidence>
<dbReference type="Gene3D" id="3.90.1200.10">
    <property type="match status" value="1"/>
</dbReference>
<dbReference type="Pfam" id="PF01636">
    <property type="entry name" value="APH"/>
    <property type="match status" value="1"/>
</dbReference>
<dbReference type="FunFam" id="3.40.1080.10:FF:000001">
    <property type="entry name" value="Succinyl-coa:3-ketoacid-coenzyme a transferase subunit b"/>
    <property type="match status" value="1"/>
</dbReference>
<dbReference type="Pfam" id="PF01144">
    <property type="entry name" value="CoA_trans"/>
    <property type="match status" value="2"/>
</dbReference>
<feature type="compositionally biased region" description="Polar residues" evidence="6">
    <location>
        <begin position="891"/>
        <end position="908"/>
    </location>
</feature>
<dbReference type="EMBL" id="BDGU01000315">
    <property type="protein sequence ID" value="GAW06332.1"/>
    <property type="molecule type" value="Genomic_DNA"/>
</dbReference>
<dbReference type="Gene3D" id="6.10.140.2220">
    <property type="match status" value="1"/>
</dbReference>
<organism evidence="8 9">
    <name type="scientific">Lentinula edodes</name>
    <name type="common">Shiitake mushroom</name>
    <name type="synonym">Lentinus edodes</name>
    <dbReference type="NCBI Taxonomy" id="5353"/>
    <lineage>
        <taxon>Eukaryota</taxon>
        <taxon>Fungi</taxon>
        <taxon>Dikarya</taxon>
        <taxon>Basidiomycota</taxon>
        <taxon>Agaricomycotina</taxon>
        <taxon>Agaricomycetes</taxon>
        <taxon>Agaricomycetidae</taxon>
        <taxon>Agaricales</taxon>
        <taxon>Marasmiineae</taxon>
        <taxon>Omphalotaceae</taxon>
        <taxon>Lentinula</taxon>
    </lineage>
</organism>
<feature type="compositionally biased region" description="Basic and acidic residues" evidence="6">
    <location>
        <begin position="914"/>
        <end position="934"/>
    </location>
</feature>
<reference evidence="8 9" key="2">
    <citation type="submission" date="2017-02" db="EMBL/GenBank/DDBJ databases">
        <title>A genome survey and senescence transcriptome analysis in Lentinula edodes.</title>
        <authorList>
            <person name="Sakamoto Y."/>
            <person name="Nakade K."/>
            <person name="Sato S."/>
            <person name="Yoshida Y."/>
            <person name="Miyazaki K."/>
            <person name="Natsume S."/>
            <person name="Konno N."/>
        </authorList>
    </citation>
    <scope>NUCLEOTIDE SEQUENCE [LARGE SCALE GENOMIC DNA]</scope>
    <source>
        <strain evidence="8 9">NBRC 111202</strain>
    </source>
</reference>
<dbReference type="InterPro" id="IPR037171">
    <property type="entry name" value="NagB/RpiA_transferase-like"/>
</dbReference>
<evidence type="ECO:0000256" key="4">
    <source>
        <dbReference type="ARBA" id="ARBA00022833"/>
    </source>
</evidence>
<feature type="compositionally biased region" description="Basic and acidic residues" evidence="6">
    <location>
        <begin position="589"/>
        <end position="601"/>
    </location>
</feature>
<feature type="region of interest" description="Disordered" evidence="6">
    <location>
        <begin position="978"/>
        <end position="1014"/>
    </location>
</feature>
<dbReference type="PANTHER" id="PTHR13707:SF60">
    <property type="entry name" value="ACETATE COA-TRANSFERASE SUBUNIT ALPHA"/>
    <property type="match status" value="1"/>
</dbReference>
<evidence type="ECO:0000256" key="2">
    <source>
        <dbReference type="ARBA" id="ARBA00022723"/>
    </source>
</evidence>
<feature type="compositionally biased region" description="Basic and acidic residues" evidence="6">
    <location>
        <begin position="740"/>
        <end position="749"/>
    </location>
</feature>
<keyword evidence="4" id="KW-0862">Zinc</keyword>
<reference evidence="8 9" key="1">
    <citation type="submission" date="2016-08" db="EMBL/GenBank/DDBJ databases">
        <authorList>
            <consortium name="Lentinula edodes genome sequencing consortium"/>
            <person name="Sakamoto Y."/>
            <person name="Nakade K."/>
            <person name="Sato S."/>
            <person name="Yoshida Y."/>
            <person name="Miyazaki K."/>
            <person name="Natsume S."/>
            <person name="Konno N."/>
        </authorList>
    </citation>
    <scope>NUCLEOTIDE SEQUENCE [LARGE SCALE GENOMIC DNA]</scope>
    <source>
        <strain evidence="8 9">NBRC 111202</strain>
    </source>
</reference>
<dbReference type="InterPro" id="IPR002575">
    <property type="entry name" value="Aminoglycoside_PTrfase"/>
</dbReference>
<accession>A0A1Q3EGL2</accession>
<dbReference type="Pfam" id="PF01753">
    <property type="entry name" value="zf-MYND"/>
    <property type="match status" value="1"/>
</dbReference>
<feature type="compositionally biased region" description="Polar residues" evidence="6">
    <location>
        <begin position="562"/>
        <end position="577"/>
    </location>
</feature>
<dbReference type="STRING" id="5353.A0A1Q3EGL2"/>
<protein>
    <submittedName>
        <fullName evidence="8">3-oxoacid-transferase</fullName>
    </submittedName>
</protein>
<feature type="compositionally biased region" description="Low complexity" evidence="6">
    <location>
        <begin position="495"/>
        <end position="537"/>
    </location>
</feature>
<keyword evidence="1 8" id="KW-0808">Transferase</keyword>
<feature type="region of interest" description="Disordered" evidence="6">
    <location>
        <begin position="740"/>
        <end position="769"/>
    </location>
</feature>
<dbReference type="SMART" id="SM00882">
    <property type="entry name" value="CoA_trans"/>
    <property type="match status" value="2"/>
</dbReference>
<feature type="compositionally biased region" description="Basic and acidic residues" evidence="6">
    <location>
        <begin position="548"/>
        <end position="557"/>
    </location>
</feature>
<feature type="compositionally biased region" description="Polar residues" evidence="6">
    <location>
        <begin position="602"/>
        <end position="623"/>
    </location>
</feature>
<dbReference type="PROSITE" id="PS50865">
    <property type="entry name" value="ZF_MYND_2"/>
    <property type="match status" value="1"/>
</dbReference>
<dbReference type="InterPro" id="IPR004165">
    <property type="entry name" value="CoA_trans_fam_I"/>
</dbReference>
<dbReference type="NCBIfam" id="TIGR02429">
    <property type="entry name" value="pcaI_scoA_fam"/>
    <property type="match status" value="1"/>
</dbReference>
<keyword evidence="9" id="KW-1185">Reference proteome</keyword>
<dbReference type="InterPro" id="IPR012792">
    <property type="entry name" value="3-oxoacid_CoA-transf_A"/>
</dbReference>
<dbReference type="GO" id="GO:0008410">
    <property type="term" value="F:CoA-transferase activity"/>
    <property type="evidence" value="ECO:0007669"/>
    <property type="project" value="InterPro"/>
</dbReference>
<evidence type="ECO:0000313" key="9">
    <source>
        <dbReference type="Proteomes" id="UP000188533"/>
    </source>
</evidence>
<feature type="region of interest" description="Disordered" evidence="6">
    <location>
        <begin position="887"/>
        <end position="955"/>
    </location>
</feature>
<dbReference type="SUPFAM" id="SSF144232">
    <property type="entry name" value="HIT/MYND zinc finger-like"/>
    <property type="match status" value="1"/>
</dbReference>
<dbReference type="InterPro" id="IPR011009">
    <property type="entry name" value="Kinase-like_dom_sf"/>
</dbReference>
<dbReference type="GO" id="GO:0008270">
    <property type="term" value="F:zinc ion binding"/>
    <property type="evidence" value="ECO:0007669"/>
    <property type="project" value="UniProtKB-KW"/>
</dbReference>
<dbReference type="NCBIfam" id="TIGR02428">
    <property type="entry name" value="pcaJ_scoB_fam"/>
    <property type="match status" value="1"/>
</dbReference>
<dbReference type="PROSITE" id="PS01274">
    <property type="entry name" value="COA_TRANSF_2"/>
    <property type="match status" value="1"/>
</dbReference>
<proteinExistence type="predicted"/>
<evidence type="ECO:0000256" key="6">
    <source>
        <dbReference type="SAM" id="MobiDB-lite"/>
    </source>
</evidence>
<evidence type="ECO:0000256" key="5">
    <source>
        <dbReference type="PROSITE-ProRule" id="PRU00134"/>
    </source>
</evidence>
<evidence type="ECO:0000313" key="8">
    <source>
        <dbReference type="EMBL" id="GAW06332.1"/>
    </source>
</evidence>
<dbReference type="PANTHER" id="PTHR13707">
    <property type="entry name" value="KETOACID-COENZYME A TRANSFERASE"/>
    <property type="match status" value="1"/>
</dbReference>
<keyword evidence="3 5" id="KW-0863">Zinc-finger</keyword>
<evidence type="ECO:0000256" key="1">
    <source>
        <dbReference type="ARBA" id="ARBA00022679"/>
    </source>
</evidence>
<feature type="domain" description="MYND-type" evidence="7">
    <location>
        <begin position="834"/>
        <end position="876"/>
    </location>
</feature>
<feature type="compositionally biased region" description="Low complexity" evidence="6">
    <location>
        <begin position="411"/>
        <end position="426"/>
    </location>
</feature>
<sequence>MRESNFAFPAQNKACVCITSQLYDRRALDTTSPLPLFNSLTHLTYLTSTSPRIREIMTMDGGLERLVRLLHEFCLCPPPPENPSLFYGLAPPSARPPKPLPTLNPTSFDKHAAYRFSLAFQCVVNIGVRGSEPIRSRVVQAGTLEVVGCILEAWLAHKGFAIGPNASGTPGSATGWGSYGRESREQRHARRQQQRQMLRDVEEAADLARALQRQMSHSENPVHTTGTVSSITEVYQDTPNEASATTSLIHTGTSASGIEISGTDDDEGPVVIPPGRDRSGTVTRHNLLLLLLCLQTINHDIFYGPQSENEDDADVDMDAQSLNRRVLTLVHTLVASVLQAIRSHPLNMTMGGLAGIGHGDAHIIINDSAGGADGLGTMGDVGMNMGLGGGMAGEDGIVSLEIENNDDFAMGAPPGAPGAIPAANMGDVTLGLDGDLSMSETEDGSRPASRGEHVVPEGQVNLEMERSGTIRRVRAPGTPDATPRAGVIGLPPSPSAASSAGLNIPSSSRLPSSESSTSSSLPSTSTMGSSSASRSSTVRGISVGGIDLSRDSDERWDAPGSNADTAASLSGSESRWTQEPLEGGSLHAENTRRENGYEDRQNTLTVEGSRRSTNTLTTPGTVRSTASNISIASTAATASTTTTTHTLPPSPYRDEDVLLSLQLLAYLSKYPHVRQAFYKKRDSFHPASAGPIGGPTPSIPSTSTTNSTPGPSRSGKEKEPNKLLKESSVFFRAFTSAATRGKEKERVNDKYPTASSSSSPTAASPAPRQTNVFSLVERFTYRPSSSELAEYNSNGSQMNVPPRLPPEIQYWAGVIMRNACRKDDSRGGIRQCANMLCGRWEEYPREFAKCRRCRKAKYCGKECQSTAWSEGHRFWCSAKDADDETTAAPASASTVNAGEPSQTPQHQHAANAGEPDRRERRDRERDRHGRDRVVGAHRPRGLEALGRQANDAPISPTATISRAAEAIDRGFTLFNLQRPSPGQVVPSQSRARPELASYGSSDGSEFDASEGGRRRSETVTGVIVTASARLVNCTVAIRIASVSRARFISTVGTPPQVPKLWDSADEAVKDVKSGDVLLCAGFGLAGIPDTLLGALAKRKNEVTNLVGVSNNAGAGDSGLGKLLNTEQLEKIIASYPGGNKKFEALYLQGKISLELVPQGTLAERIRAHAAGIPAFFTPTGASTAVEEGTIPIRYNPGGVSAGIAIPGIKKETKVINGKKFVLEPSIAGDVAFVHAWKVDEIGNCVFRYGSQNFSTPMAKNAKLTIVEAEEIVPVGSISPNAIHLPSVYVDRIVKATVPKHIEIVTLSKAGQEEISTSKLSPEKAAAQALRNRIAKRAAKELRNGFYVNLGIGMPTLVPEHLPKDVKVWLQSENGILGMGPYPTKEQLDADLINAGKETITLLPGASCFDSSESFAMIRGGHIDVAILGAMEVSSAGDIANFMIPGKMVKGIGGAMDLVSNPDKTKVIVVMEHCAKDGSHKILEKCALPLTGARTVSTIITELAVFNVDRQNGGLTLVDIAEGTTIDDLRAKTGCDFKVSGDVDNWDTATESLDPGLSRRGMDIAMSAHPFLGCPPQTPPEIQDLVHNEEKRTQASYAASEVKYIQANTTIPVPEIIFLENDFDNDVGAPYSLQKRIIGRMISDIWPSKFNPSCMNGEQAICAIEQVADFECQLSRFSNFDSIGSLEYDEVKNEFRVGPVTPLQKLSTLPGFYPGPWKSSIEYLRSLISTHKATLQQSDWLENRRAFFTYMNKANSPKIEDIDMEARSDHTHFITWYNMLEANLDHLDLSPFDPPHYPFVLLHEDLNIGNVMVDYEDPTKVVAVIDWEGSRVVPFWVGNFYSSFLNESDYSNDPKEQEIYCRMVETRDETRKKNLDPSLWNENTIPVLRSLFNLYQLVSLPPTCIPVPLFNTLLQNFLASRPQDEVDMFRPMLELGLGHANEASKAMARRFGG</sequence>
<keyword evidence="2" id="KW-0479">Metal-binding</keyword>
<dbReference type="InterPro" id="IPR004164">
    <property type="entry name" value="CoA_transf_AS"/>
</dbReference>
<dbReference type="InterPro" id="IPR012791">
    <property type="entry name" value="3-oxoacid_CoA-transf_B"/>
</dbReference>
<dbReference type="Gene3D" id="3.40.1080.10">
    <property type="entry name" value="Glutaconate Coenzyme A-transferase"/>
    <property type="match status" value="2"/>
</dbReference>
<feature type="compositionally biased region" description="Basic and acidic residues" evidence="6">
    <location>
        <begin position="443"/>
        <end position="455"/>
    </location>
</feature>
<dbReference type="SUPFAM" id="SSF100950">
    <property type="entry name" value="NagB/RpiA/CoA transferase-like"/>
    <property type="match status" value="2"/>
</dbReference>
<feature type="compositionally biased region" description="Low complexity" evidence="6">
    <location>
        <begin position="752"/>
        <end position="767"/>
    </location>
</feature>
<dbReference type="SUPFAM" id="SSF56112">
    <property type="entry name" value="Protein kinase-like (PK-like)"/>
    <property type="match status" value="1"/>
</dbReference>
<comment type="caution">
    <text evidence="8">The sequence shown here is derived from an EMBL/GenBank/DDBJ whole genome shotgun (WGS) entry which is preliminary data.</text>
</comment>
<evidence type="ECO:0000259" key="7">
    <source>
        <dbReference type="PROSITE" id="PS50865"/>
    </source>
</evidence>
<feature type="compositionally biased region" description="Polar residues" evidence="6">
    <location>
        <begin position="978"/>
        <end position="990"/>
    </location>
</feature>
<dbReference type="Proteomes" id="UP000188533">
    <property type="component" value="Unassembled WGS sequence"/>
</dbReference>
<name>A0A1Q3EGL2_LENED</name>
<gene>
    <name evidence="8" type="ORF">LENED_008250</name>
</gene>
<feature type="compositionally biased region" description="Low complexity" evidence="6">
    <location>
        <begin position="687"/>
        <end position="713"/>
    </location>
</feature>
<feature type="region of interest" description="Disordered" evidence="6">
    <location>
        <begin position="411"/>
        <end position="628"/>
    </location>
</feature>